<evidence type="ECO:0000256" key="4">
    <source>
        <dbReference type="HAMAP-Rule" id="MF_01369"/>
    </source>
</evidence>
<comment type="similarity">
    <text evidence="1 4">Belongs to the universal ribosomal protein uL23 family.</text>
</comment>
<dbReference type="GO" id="GO:0006412">
    <property type="term" value="P:translation"/>
    <property type="evidence" value="ECO:0007669"/>
    <property type="project" value="UniProtKB-UniRule"/>
</dbReference>
<evidence type="ECO:0000256" key="2">
    <source>
        <dbReference type="ARBA" id="ARBA00022980"/>
    </source>
</evidence>
<proteinExistence type="inferred from homology"/>
<dbReference type="Proteomes" id="UP000177042">
    <property type="component" value="Unassembled WGS sequence"/>
</dbReference>
<dbReference type="GO" id="GO:0005840">
    <property type="term" value="C:ribosome"/>
    <property type="evidence" value="ECO:0007669"/>
    <property type="project" value="UniProtKB-KW"/>
</dbReference>
<evidence type="ECO:0000313" key="6">
    <source>
        <dbReference type="Proteomes" id="UP000177042"/>
    </source>
</evidence>
<dbReference type="GO" id="GO:0003735">
    <property type="term" value="F:structural constituent of ribosome"/>
    <property type="evidence" value="ECO:0007669"/>
    <property type="project" value="InterPro"/>
</dbReference>
<dbReference type="NCBIfam" id="NF004363">
    <property type="entry name" value="PRK05738.2-4"/>
    <property type="match status" value="1"/>
</dbReference>
<comment type="subunit">
    <text evidence="4">Part of the 50S ribosomal subunit. Contacts protein L29, and trigger factor when it is bound to the ribosome.</text>
</comment>
<dbReference type="GO" id="GO:0019843">
    <property type="term" value="F:rRNA binding"/>
    <property type="evidence" value="ECO:0007669"/>
    <property type="project" value="UniProtKB-UniRule"/>
</dbReference>
<comment type="function">
    <text evidence="4">One of the early assembly proteins it binds 23S rRNA. One of the proteins that surrounds the polypeptide exit tunnel on the outside of the ribosome. Forms the main docking site for trigger factor binding to the ribosome.</text>
</comment>
<dbReference type="EMBL" id="MFCX01000027">
    <property type="protein sequence ID" value="OGE25359.1"/>
    <property type="molecule type" value="Genomic_DNA"/>
</dbReference>
<dbReference type="InterPro" id="IPR013025">
    <property type="entry name" value="Ribosomal_uL23-like"/>
</dbReference>
<evidence type="ECO:0000256" key="3">
    <source>
        <dbReference type="ARBA" id="ARBA00023274"/>
    </source>
</evidence>
<gene>
    <name evidence="4" type="primary">rplW</name>
    <name evidence="5" type="ORF">A3C26_00805</name>
</gene>
<dbReference type="SUPFAM" id="SSF54189">
    <property type="entry name" value="Ribosomal proteins S24e, L23 and L15e"/>
    <property type="match status" value="1"/>
</dbReference>
<keyword evidence="3 4" id="KW-0687">Ribonucleoprotein</keyword>
<dbReference type="HAMAP" id="MF_01369_B">
    <property type="entry name" value="Ribosomal_uL23_B"/>
    <property type="match status" value="1"/>
</dbReference>
<dbReference type="InterPro" id="IPR012678">
    <property type="entry name" value="Ribosomal_uL23/eL15/eS24_sf"/>
</dbReference>
<accession>A0A1F5J9U5</accession>
<dbReference type="Gene3D" id="3.30.70.330">
    <property type="match status" value="1"/>
</dbReference>
<keyword evidence="4" id="KW-0699">rRNA-binding</keyword>
<sequence>MIILKRPIITEKSMKLAQQGLYTFEVDKNANKLQIGKMVADKFGVKVIGVKTINVKGEAKAQKRVRKTYQVSGFKKALVQVGKGQKIALFETPKEEKVTVTTAEGGPIKLKEKKDILGRIKVKIEKTAVGAAPTTQRKVITGK</sequence>
<dbReference type="InterPro" id="IPR012677">
    <property type="entry name" value="Nucleotide-bd_a/b_plait_sf"/>
</dbReference>
<comment type="caution">
    <text evidence="5">The sequence shown here is derived from an EMBL/GenBank/DDBJ whole genome shotgun (WGS) entry which is preliminary data.</text>
</comment>
<dbReference type="AlphaFoldDB" id="A0A1F5J9U5"/>
<keyword evidence="2 4" id="KW-0689">Ribosomal protein</keyword>
<organism evidence="5 6">
    <name type="scientific">Candidatus Daviesbacteria bacterium RIFCSPHIGHO2_02_FULL_39_12</name>
    <dbReference type="NCBI Taxonomy" id="1797770"/>
    <lineage>
        <taxon>Bacteria</taxon>
        <taxon>Candidatus Daviesiibacteriota</taxon>
    </lineage>
</organism>
<name>A0A1F5J9U5_9BACT</name>
<keyword evidence="4" id="KW-0694">RNA-binding</keyword>
<evidence type="ECO:0000256" key="1">
    <source>
        <dbReference type="ARBA" id="ARBA00006700"/>
    </source>
</evidence>
<dbReference type="GO" id="GO:1990904">
    <property type="term" value="C:ribonucleoprotein complex"/>
    <property type="evidence" value="ECO:0007669"/>
    <property type="project" value="UniProtKB-KW"/>
</dbReference>
<reference evidence="5 6" key="1">
    <citation type="journal article" date="2016" name="Nat. Commun.">
        <title>Thousands of microbial genomes shed light on interconnected biogeochemical processes in an aquifer system.</title>
        <authorList>
            <person name="Anantharaman K."/>
            <person name="Brown C.T."/>
            <person name="Hug L.A."/>
            <person name="Sharon I."/>
            <person name="Castelle C.J."/>
            <person name="Probst A.J."/>
            <person name="Thomas B.C."/>
            <person name="Singh A."/>
            <person name="Wilkins M.J."/>
            <person name="Karaoz U."/>
            <person name="Brodie E.L."/>
            <person name="Williams K.H."/>
            <person name="Hubbard S.S."/>
            <person name="Banfield J.F."/>
        </authorList>
    </citation>
    <scope>NUCLEOTIDE SEQUENCE [LARGE SCALE GENOMIC DNA]</scope>
</reference>
<evidence type="ECO:0000313" key="5">
    <source>
        <dbReference type="EMBL" id="OGE25359.1"/>
    </source>
</evidence>
<dbReference type="Pfam" id="PF00276">
    <property type="entry name" value="Ribosomal_L23"/>
    <property type="match status" value="1"/>
</dbReference>
<protein>
    <recommendedName>
        <fullName evidence="4">Large ribosomal subunit protein uL23</fullName>
    </recommendedName>
</protein>